<dbReference type="AlphaFoldDB" id="D6PC47"/>
<evidence type="ECO:0000313" key="1">
    <source>
        <dbReference type="EMBL" id="ADD93298.1"/>
    </source>
</evidence>
<name>D6PC47_9ARCH</name>
<organism evidence="1">
    <name type="scientific">uncultured archaeon MedDCM-OCT-S09-C50</name>
    <dbReference type="NCBI Taxonomy" id="743102"/>
    <lineage>
        <taxon>Archaea</taxon>
        <taxon>environmental samples</taxon>
    </lineage>
</organism>
<reference evidence="1" key="1">
    <citation type="journal article" date="2010" name="ISME J.">
        <title>Metagenome of the Mediterranean deep chlorophyll maximum studied by direct and fosmid library 454 pyrosequencing.</title>
        <authorList>
            <person name="Ghai R."/>
            <person name="Martin-Cuadrado A.B."/>
            <person name="Molto A.G."/>
            <person name="Heredia I.G."/>
            <person name="Cabrera R."/>
            <person name="Martin J."/>
            <person name="Verdu M."/>
            <person name="Deschamps P."/>
            <person name="Moreira D."/>
            <person name="Lopez-Garcia P."/>
            <person name="Mira A."/>
            <person name="Rodriguez-Valera F."/>
        </authorList>
    </citation>
    <scope>NUCLEOTIDE SEQUENCE</scope>
</reference>
<accession>D6PC47</accession>
<proteinExistence type="predicted"/>
<dbReference type="EMBL" id="GU942976">
    <property type="protein sequence ID" value="ADD93298.1"/>
    <property type="molecule type" value="Genomic_DNA"/>
</dbReference>
<sequence length="66" mass="7449">MRVGAAGEIRTPEVRHHWISNPAQWPGYATAARTPSTKEPHINMTVFIILRKEAKNGLQRAQKAEE</sequence>
<protein>
    <submittedName>
        <fullName evidence="1">Uncharacterized protein</fullName>
    </submittedName>
</protein>